<dbReference type="OrthoDB" id="536545at2759"/>
<feature type="transmembrane region" description="Helical" evidence="7">
    <location>
        <begin position="185"/>
        <end position="203"/>
    </location>
</feature>
<feature type="transmembrane region" description="Helical" evidence="7">
    <location>
        <begin position="156"/>
        <end position="179"/>
    </location>
</feature>
<evidence type="ECO:0000256" key="4">
    <source>
        <dbReference type="ARBA" id="ARBA00022989"/>
    </source>
</evidence>
<protein>
    <submittedName>
        <fullName evidence="8">Hsp30p</fullName>
    </submittedName>
</protein>
<evidence type="ECO:0000313" key="8">
    <source>
        <dbReference type="EMBL" id="EJS44515.1"/>
    </source>
</evidence>
<dbReference type="CDD" id="cd15239">
    <property type="entry name" value="7tm_YRO2_fungal-like"/>
    <property type="match status" value="1"/>
</dbReference>
<comment type="caution">
    <text evidence="8">The sequence shown here is derived from an EMBL/GenBank/DDBJ whole genome shotgun (WGS) entry which is preliminary data.</text>
</comment>
<evidence type="ECO:0000256" key="5">
    <source>
        <dbReference type="ARBA" id="ARBA00023136"/>
    </source>
</evidence>
<feature type="transmembrane region" description="Helical" evidence="7">
    <location>
        <begin position="215"/>
        <end position="237"/>
    </location>
</feature>
<evidence type="ECO:0000313" key="9">
    <source>
        <dbReference type="Proteomes" id="UP000006968"/>
    </source>
</evidence>
<dbReference type="Proteomes" id="UP000006968">
    <property type="component" value="Chromosome III"/>
</dbReference>
<dbReference type="Pfam" id="PF01036">
    <property type="entry name" value="Bac_rhodopsin"/>
    <property type="match status" value="1"/>
</dbReference>
<evidence type="ECO:0000256" key="6">
    <source>
        <dbReference type="SAM" id="MobiDB-lite"/>
    </source>
</evidence>
<dbReference type="PANTHER" id="PTHR28286">
    <property type="match status" value="1"/>
</dbReference>
<evidence type="ECO:0000256" key="7">
    <source>
        <dbReference type="SAM" id="Phobius"/>
    </source>
</evidence>
<evidence type="ECO:0000256" key="2">
    <source>
        <dbReference type="ARBA" id="ARBA00008130"/>
    </source>
</evidence>
<keyword evidence="3 7" id="KW-0812">Transmembrane</keyword>
<dbReference type="EMBL" id="ALIE01000021">
    <property type="protein sequence ID" value="EJS44515.1"/>
    <property type="molecule type" value="Genomic_DNA"/>
</dbReference>
<dbReference type="GO" id="GO:0005783">
    <property type="term" value="C:endoplasmic reticulum"/>
    <property type="evidence" value="ECO:0007669"/>
    <property type="project" value="TreeGrafter"/>
</dbReference>
<comment type="similarity">
    <text evidence="2">Belongs to the archaeal/bacterial/fungal opsin family.</text>
</comment>
<comment type="subcellular location">
    <subcellularLocation>
        <location evidence="1">Membrane</location>
        <topology evidence="1">Multi-pass membrane protein</topology>
    </subcellularLocation>
</comment>
<feature type="transmembrane region" description="Helical" evidence="7">
    <location>
        <begin position="34"/>
        <end position="55"/>
    </location>
</feature>
<keyword evidence="5 7" id="KW-0472">Membrane</keyword>
<feature type="region of interest" description="Disordered" evidence="6">
    <location>
        <begin position="293"/>
        <end position="334"/>
    </location>
</feature>
<dbReference type="HOGENOM" id="CLU_054785_1_1_1"/>
<feature type="transmembrane region" description="Helical" evidence="7">
    <location>
        <begin position="122"/>
        <end position="144"/>
    </location>
</feature>
<feature type="transmembrane region" description="Helical" evidence="7">
    <location>
        <begin position="249"/>
        <end position="269"/>
    </location>
</feature>
<gene>
    <name evidence="8" type="ORF">SU7_0371</name>
</gene>
<organism evidence="8 9">
    <name type="scientific">Saccharomyces arboricola (strain H-6 / AS 2.3317 / CBS 10644)</name>
    <name type="common">Yeast</name>
    <dbReference type="NCBI Taxonomy" id="1160507"/>
    <lineage>
        <taxon>Eukaryota</taxon>
        <taxon>Fungi</taxon>
        <taxon>Dikarya</taxon>
        <taxon>Ascomycota</taxon>
        <taxon>Saccharomycotina</taxon>
        <taxon>Saccharomycetes</taxon>
        <taxon>Saccharomycetales</taxon>
        <taxon>Saccharomycetaceae</taxon>
        <taxon>Saccharomyces</taxon>
    </lineage>
</organism>
<keyword evidence="4 7" id="KW-1133">Transmembrane helix</keyword>
<dbReference type="AlphaFoldDB" id="J8PQU5"/>
<dbReference type="SUPFAM" id="SSF81321">
    <property type="entry name" value="Family A G protein-coupled receptor-like"/>
    <property type="match status" value="1"/>
</dbReference>
<dbReference type="InterPro" id="IPR043476">
    <property type="entry name" value="Yro2-like_7TM"/>
</dbReference>
<sequence length="334" mass="37461">MNGTLSSFLKRNEALGLNPPHGLDMHITKRGSDWLWAVFAVFAFVLLCYIIMFFIAENKSSRVTRYALAPAFLIAFFEFFAFFTYASDLGWTGVQAEFNHVKVDKSITGDVPGVRQIFYSKYIAWFLSWPCLLFLIELTASITGKTEEGISALDMIHSLLIQIVGTLFWVVSLLVGSLIKSTYKWGYFTIGAIAMLVTQGVVCQRQFFNLKTRGFNALMLCTSMVIVWLYFICWGLSDGGNRIQPDGEAIFYGVLDLCMFAIYPCYLVITVSRTDKSPKFSWTSGFSHYHHAKDDVEDEIPETKEAAPESPRASGETAIHAPEPESEQAVEATA</sequence>
<feature type="transmembrane region" description="Helical" evidence="7">
    <location>
        <begin position="67"/>
        <end position="86"/>
    </location>
</feature>
<name>J8PQU5_SACAR</name>
<dbReference type="PANTHER" id="PTHR28286:SF1">
    <property type="entry name" value="30 KDA HEAT SHOCK PROTEIN-RELATED"/>
    <property type="match status" value="1"/>
</dbReference>
<dbReference type="FunFam" id="1.20.1070.10:FF:000160">
    <property type="entry name" value="Related to Opsin-1"/>
    <property type="match status" value="1"/>
</dbReference>
<evidence type="ECO:0000256" key="1">
    <source>
        <dbReference type="ARBA" id="ARBA00004141"/>
    </source>
</evidence>
<evidence type="ECO:0000256" key="3">
    <source>
        <dbReference type="ARBA" id="ARBA00022692"/>
    </source>
</evidence>
<accession>J8PQU5</accession>
<dbReference type="GO" id="GO:0005886">
    <property type="term" value="C:plasma membrane"/>
    <property type="evidence" value="ECO:0007669"/>
    <property type="project" value="TreeGrafter"/>
</dbReference>
<keyword evidence="9" id="KW-1185">Reference proteome</keyword>
<dbReference type="InterPro" id="IPR001425">
    <property type="entry name" value="Arc/bac/fun_rhodopsins"/>
</dbReference>
<reference evidence="8 9" key="1">
    <citation type="journal article" date="2013" name="BMC Genomics">
        <title>High quality de novo sequencing and assembly of the Saccharomyces arboricolus genome.</title>
        <authorList>
            <person name="Liti G."/>
            <person name="Nguyen Ba A.N."/>
            <person name="Blythe M."/>
            <person name="Mueller C.A."/>
            <person name="Bergstroem A."/>
            <person name="Cubillos F.A."/>
            <person name="Dafhnis-Calas F."/>
            <person name="Khoshraftar S."/>
            <person name="Malla S."/>
            <person name="Mehta N."/>
            <person name="Siow C.C."/>
            <person name="Warringer J."/>
            <person name="Moses A.M."/>
            <person name="Louis E.J."/>
            <person name="Nieduszynski C.A."/>
        </authorList>
    </citation>
    <scope>NUCLEOTIDE SEQUENCE [LARGE SCALE GENOMIC DNA]</scope>
    <source>
        <strain evidence="9">H-6 / AS 2.3317 / CBS 10644</strain>
    </source>
</reference>
<dbReference type="Gene3D" id="1.20.1070.10">
    <property type="entry name" value="Rhodopsin 7-helix transmembrane proteins"/>
    <property type="match status" value="1"/>
</dbReference>
<dbReference type="SMART" id="SM01021">
    <property type="entry name" value="Bac_rhodopsin"/>
    <property type="match status" value="1"/>
</dbReference>
<proteinExistence type="inferred from homology"/>